<feature type="domain" description="NAD-dependent epimerase/dehydratase" evidence="1">
    <location>
        <begin position="3"/>
        <end position="215"/>
    </location>
</feature>
<proteinExistence type="predicted"/>
<evidence type="ECO:0000313" key="2">
    <source>
        <dbReference type="EMBL" id="RNB89736.1"/>
    </source>
</evidence>
<dbReference type="PANTHER" id="PTHR48079:SF6">
    <property type="entry name" value="NAD(P)-BINDING DOMAIN-CONTAINING PROTEIN-RELATED"/>
    <property type="match status" value="1"/>
</dbReference>
<dbReference type="OrthoDB" id="9807212at2"/>
<organism evidence="2 3">
    <name type="scientific">Brevibacillus fluminis</name>
    <dbReference type="NCBI Taxonomy" id="511487"/>
    <lineage>
        <taxon>Bacteria</taxon>
        <taxon>Bacillati</taxon>
        <taxon>Bacillota</taxon>
        <taxon>Bacilli</taxon>
        <taxon>Bacillales</taxon>
        <taxon>Paenibacillaceae</taxon>
        <taxon>Brevibacillus</taxon>
    </lineage>
</organism>
<dbReference type="Pfam" id="PF01370">
    <property type="entry name" value="Epimerase"/>
    <property type="match status" value="1"/>
</dbReference>
<sequence length="285" mass="30743">MKIFVAGAAGVIGRLLVPQLVKAGHEVIGTTRNERNRDVIQAMGAEALTVDVFDREEVLAALRQVQPDVVIHQLTSLGEMNFAENARIRVEGTRNLVDAAKAVGVQRMIAQSIAWTYEPGDGPAAETVPLDVHAPMPRKSTVDAVAALEHAVAEIPQHVILRYGMFYGPGTWYERGGVMAENIREQKLPATDGITSFLHVADAARAAVLALDWPTGAVNIVDDEPAAGTEWLAVYAQALGAPEPIHQPGANRGERGATNAKALNEYGWEPLYPTWRTGFAQSLSR</sequence>
<dbReference type="SUPFAM" id="SSF51735">
    <property type="entry name" value="NAD(P)-binding Rossmann-fold domains"/>
    <property type="match status" value="1"/>
</dbReference>
<accession>A0A3M8DNR8</accession>
<dbReference type="Gene3D" id="3.40.50.720">
    <property type="entry name" value="NAD(P)-binding Rossmann-like Domain"/>
    <property type="match status" value="1"/>
</dbReference>
<gene>
    <name evidence="2" type="ORF">EDM56_11210</name>
</gene>
<evidence type="ECO:0000259" key="1">
    <source>
        <dbReference type="Pfam" id="PF01370"/>
    </source>
</evidence>
<evidence type="ECO:0000313" key="3">
    <source>
        <dbReference type="Proteomes" id="UP000271031"/>
    </source>
</evidence>
<dbReference type="GO" id="GO:0005737">
    <property type="term" value="C:cytoplasm"/>
    <property type="evidence" value="ECO:0007669"/>
    <property type="project" value="TreeGrafter"/>
</dbReference>
<dbReference type="PANTHER" id="PTHR48079">
    <property type="entry name" value="PROTEIN YEEZ"/>
    <property type="match status" value="1"/>
</dbReference>
<dbReference type="EMBL" id="RHHQ01000008">
    <property type="protein sequence ID" value="RNB89736.1"/>
    <property type="molecule type" value="Genomic_DNA"/>
</dbReference>
<comment type="caution">
    <text evidence="2">The sequence shown here is derived from an EMBL/GenBank/DDBJ whole genome shotgun (WGS) entry which is preliminary data.</text>
</comment>
<dbReference type="InterPro" id="IPR001509">
    <property type="entry name" value="Epimerase_deHydtase"/>
</dbReference>
<keyword evidence="3" id="KW-1185">Reference proteome</keyword>
<dbReference type="AlphaFoldDB" id="A0A3M8DNR8"/>
<dbReference type="GO" id="GO:0004029">
    <property type="term" value="F:aldehyde dehydrogenase (NAD+) activity"/>
    <property type="evidence" value="ECO:0007669"/>
    <property type="project" value="TreeGrafter"/>
</dbReference>
<protein>
    <submittedName>
        <fullName evidence="2">NAD(P)-dependent oxidoreductase</fullName>
    </submittedName>
</protein>
<dbReference type="InterPro" id="IPR036291">
    <property type="entry name" value="NAD(P)-bd_dom_sf"/>
</dbReference>
<reference evidence="2 3" key="1">
    <citation type="submission" date="2018-10" db="EMBL/GenBank/DDBJ databases">
        <title>Phylogenomics of Brevibacillus.</title>
        <authorList>
            <person name="Dunlap C."/>
        </authorList>
    </citation>
    <scope>NUCLEOTIDE SEQUENCE [LARGE SCALE GENOMIC DNA]</scope>
    <source>
        <strain evidence="2 3">JCM 15716</strain>
    </source>
</reference>
<dbReference type="InterPro" id="IPR051783">
    <property type="entry name" value="NAD(P)-dependent_oxidoreduct"/>
</dbReference>
<name>A0A3M8DNR8_9BACL</name>
<dbReference type="RefSeq" id="WP_122917990.1">
    <property type="nucleotide sequence ID" value="NZ_RHHQ01000008.1"/>
</dbReference>
<dbReference type="Proteomes" id="UP000271031">
    <property type="component" value="Unassembled WGS sequence"/>
</dbReference>